<dbReference type="InterPro" id="IPR008915">
    <property type="entry name" value="Peptidase_M50"/>
</dbReference>
<evidence type="ECO:0000256" key="6">
    <source>
        <dbReference type="ARBA" id="ARBA00022801"/>
    </source>
</evidence>
<feature type="domain" description="PDZ" evidence="12">
    <location>
        <begin position="117"/>
        <end position="192"/>
    </location>
</feature>
<keyword evidence="8 11" id="KW-1133">Transmembrane helix</keyword>
<dbReference type="SMART" id="SM00228">
    <property type="entry name" value="PDZ"/>
    <property type="match status" value="1"/>
</dbReference>
<dbReference type="KEGG" id="eri:EEI45_06790"/>
<dbReference type="AlphaFoldDB" id="A0A3S8RNB4"/>
<dbReference type="RefSeq" id="WP_125164640.1">
    <property type="nucleotide sequence ID" value="NZ_CP034234.1"/>
</dbReference>
<dbReference type="PANTHER" id="PTHR42837:SF2">
    <property type="entry name" value="MEMBRANE METALLOPROTEASE ARASP2, CHLOROPLASTIC-RELATED"/>
    <property type="match status" value="1"/>
</dbReference>
<evidence type="ECO:0000256" key="7">
    <source>
        <dbReference type="ARBA" id="ARBA00022833"/>
    </source>
</evidence>
<evidence type="ECO:0000256" key="9">
    <source>
        <dbReference type="ARBA" id="ARBA00023049"/>
    </source>
</evidence>
<evidence type="ECO:0000259" key="12">
    <source>
        <dbReference type="SMART" id="SM00228"/>
    </source>
</evidence>
<evidence type="ECO:0000256" key="2">
    <source>
        <dbReference type="ARBA" id="ARBA00004141"/>
    </source>
</evidence>
<keyword evidence="9 13" id="KW-0482">Metalloprotease</keyword>
<keyword evidence="14" id="KW-1185">Reference proteome</keyword>
<evidence type="ECO:0000313" key="13">
    <source>
        <dbReference type="EMBL" id="AZK44472.1"/>
    </source>
</evidence>
<dbReference type="Proteomes" id="UP000278804">
    <property type="component" value="Chromosome"/>
</dbReference>
<gene>
    <name evidence="13" type="ORF">EEI45_06790</name>
</gene>
<evidence type="ECO:0000256" key="1">
    <source>
        <dbReference type="ARBA" id="ARBA00001947"/>
    </source>
</evidence>
<dbReference type="GO" id="GO:0006508">
    <property type="term" value="P:proteolysis"/>
    <property type="evidence" value="ECO:0007669"/>
    <property type="project" value="UniProtKB-KW"/>
</dbReference>
<evidence type="ECO:0000256" key="3">
    <source>
        <dbReference type="ARBA" id="ARBA00007931"/>
    </source>
</evidence>
<keyword evidence="10 11" id="KW-0472">Membrane</keyword>
<dbReference type="EMBL" id="CP034234">
    <property type="protein sequence ID" value="AZK44472.1"/>
    <property type="molecule type" value="Genomic_DNA"/>
</dbReference>
<dbReference type="Gene3D" id="2.30.42.10">
    <property type="match status" value="1"/>
</dbReference>
<name>A0A3S8RNB4_9FIRM</name>
<dbReference type="GO" id="GO:0016020">
    <property type="term" value="C:membrane"/>
    <property type="evidence" value="ECO:0007669"/>
    <property type="project" value="UniProtKB-SubCell"/>
</dbReference>
<feature type="transmembrane region" description="Helical" evidence="11">
    <location>
        <begin position="98"/>
        <end position="119"/>
    </location>
</feature>
<dbReference type="InterPro" id="IPR041489">
    <property type="entry name" value="PDZ_6"/>
</dbReference>
<dbReference type="InterPro" id="IPR036034">
    <property type="entry name" value="PDZ_sf"/>
</dbReference>
<sequence length="354" mass="39033">MQVLLNIFYFVLVMGLIVFIHELGHLMAAKAFGVYCNEFAIGMGPKVFEYKKENWETSFSIRALPLGGFVSMAGEPGEADFGVERERTIVGIKPWKRLIVMLAGIFMNLVLAFVIFTGLSMHLGTVDAPKPIVAGVAEGSPAEKAGLRVQDEITKLTFDDGKVVIPHDFNQLVTSIMVYEDHEVTITVMRDGQEVDTKLKPEFNKEEERYLIGVQAVSGEHRDLGFFESIMMGFTMLGTIIQQLGFVLSRLVHGVGLNAVGGPIGIYQVTSQISSQGFIFFLSLIAQLSVSLAVINLVPIPVMDGGRALLTLIEMIIRRPIPEKIENAIMSLGVAMIMALFVFIMFNDIRKLIG</sequence>
<feature type="transmembrane region" description="Helical" evidence="11">
    <location>
        <begin position="6"/>
        <end position="24"/>
    </location>
</feature>
<comment type="cofactor">
    <cofactor evidence="1">
        <name>Zn(2+)</name>
        <dbReference type="ChEBI" id="CHEBI:29105"/>
    </cofactor>
</comment>
<evidence type="ECO:0000256" key="8">
    <source>
        <dbReference type="ARBA" id="ARBA00022989"/>
    </source>
</evidence>
<dbReference type="SUPFAM" id="SSF50156">
    <property type="entry name" value="PDZ domain-like"/>
    <property type="match status" value="1"/>
</dbReference>
<dbReference type="InterPro" id="IPR001478">
    <property type="entry name" value="PDZ"/>
</dbReference>
<dbReference type="CDD" id="cd06163">
    <property type="entry name" value="S2P-M50_PDZ_RseP-like"/>
    <property type="match status" value="1"/>
</dbReference>
<dbReference type="PANTHER" id="PTHR42837">
    <property type="entry name" value="REGULATOR OF SIGMA-E PROTEASE RSEP"/>
    <property type="match status" value="1"/>
</dbReference>
<comment type="subcellular location">
    <subcellularLocation>
        <location evidence="2">Membrane</location>
        <topology evidence="2">Multi-pass membrane protein</topology>
    </subcellularLocation>
</comment>
<dbReference type="GO" id="GO:0004222">
    <property type="term" value="F:metalloendopeptidase activity"/>
    <property type="evidence" value="ECO:0007669"/>
    <property type="project" value="InterPro"/>
</dbReference>
<protein>
    <submittedName>
        <fullName evidence="13">RIP metalloprotease</fullName>
    </submittedName>
</protein>
<keyword evidence="6" id="KW-0378">Hydrolase</keyword>
<evidence type="ECO:0000313" key="14">
    <source>
        <dbReference type="Proteomes" id="UP000278804"/>
    </source>
</evidence>
<feature type="transmembrane region" description="Helical" evidence="11">
    <location>
        <begin position="278"/>
        <end position="300"/>
    </location>
</feature>
<dbReference type="InterPro" id="IPR004387">
    <property type="entry name" value="Pept_M50_Zn"/>
</dbReference>
<dbReference type="Pfam" id="PF17820">
    <property type="entry name" value="PDZ_6"/>
    <property type="match status" value="1"/>
</dbReference>
<organism evidence="13 14">
    <name type="scientific">Erysipelothrix piscisicarius</name>
    <dbReference type="NCBI Taxonomy" id="2485784"/>
    <lineage>
        <taxon>Bacteria</taxon>
        <taxon>Bacillati</taxon>
        <taxon>Bacillota</taxon>
        <taxon>Erysipelotrichia</taxon>
        <taxon>Erysipelotrichales</taxon>
        <taxon>Erysipelotrichaceae</taxon>
        <taxon>Erysipelothrix</taxon>
    </lineage>
</organism>
<accession>A0A3S8RNB4</accession>
<dbReference type="Pfam" id="PF02163">
    <property type="entry name" value="Peptidase_M50"/>
    <property type="match status" value="1"/>
</dbReference>
<dbReference type="CDD" id="cd23081">
    <property type="entry name" value="cpPDZ_EcRseP-like"/>
    <property type="match status" value="1"/>
</dbReference>
<keyword evidence="4 13" id="KW-0645">Protease</keyword>
<keyword evidence="7" id="KW-0862">Zinc</keyword>
<evidence type="ECO:0000256" key="4">
    <source>
        <dbReference type="ARBA" id="ARBA00022670"/>
    </source>
</evidence>
<evidence type="ECO:0000256" key="10">
    <source>
        <dbReference type="ARBA" id="ARBA00023136"/>
    </source>
</evidence>
<reference evidence="13 14" key="1">
    <citation type="journal article" date="2020" name="Int. J. Syst. Evol. Microbiol.">
        <title>Description of Erysipelothrix piscisicarius sp. nov., an emergent fish pathogen, and assessment of virulence using a tiger barb (Puntigrus tetrazona) infection model.</title>
        <authorList>
            <person name="Pomaranski E.K."/>
            <person name="Griffin M.J."/>
            <person name="Camus A.C."/>
            <person name="Armwood A.R."/>
            <person name="Shelley J."/>
            <person name="Waldbieser G.C."/>
            <person name="LaFrentz B.R."/>
            <person name="Garcia J.C."/>
            <person name="Yanong R."/>
            <person name="Soto E."/>
        </authorList>
    </citation>
    <scope>NUCLEOTIDE SEQUENCE [LARGE SCALE GENOMIC DNA]</scope>
    <source>
        <strain evidence="13 14">15TAL0474</strain>
    </source>
</reference>
<evidence type="ECO:0000256" key="5">
    <source>
        <dbReference type="ARBA" id="ARBA00022692"/>
    </source>
</evidence>
<feature type="transmembrane region" description="Helical" evidence="11">
    <location>
        <begin position="230"/>
        <end position="248"/>
    </location>
</feature>
<evidence type="ECO:0000256" key="11">
    <source>
        <dbReference type="SAM" id="Phobius"/>
    </source>
</evidence>
<comment type="similarity">
    <text evidence="3">Belongs to the peptidase M50B family.</text>
</comment>
<proteinExistence type="inferred from homology"/>
<feature type="transmembrane region" description="Helical" evidence="11">
    <location>
        <begin position="328"/>
        <end position="346"/>
    </location>
</feature>
<keyword evidence="5 11" id="KW-0812">Transmembrane</keyword>